<accession>A0A563DZY7</accession>
<evidence type="ECO:0000313" key="3">
    <source>
        <dbReference type="EMBL" id="TWP35204.1"/>
    </source>
</evidence>
<dbReference type="AlphaFoldDB" id="A0A563DZY7"/>
<proteinExistence type="predicted"/>
<keyword evidence="2" id="KW-1133">Transmembrane helix</keyword>
<feature type="compositionally biased region" description="Low complexity" evidence="1">
    <location>
        <begin position="245"/>
        <end position="301"/>
    </location>
</feature>
<name>A0A563DZY7_9MICO</name>
<sequence>MSNPSGSGDNRLLALPAGVAVIGLVLLIIGLLSGASIKLSAFGNGQSINPGSSGFSVYSTSQSARANTVCTTVSGGKTLTLNRPTKNFSIDASGTKYWEIARSTDAMTGSSYQVDCQNADGTTYAGPRADKLGGGFQTIAIILGCILLVIGIIGAVLLFLRGRSKSSAAPGVGAPVPAGAAAYGRLGYYGEGYGTPGAYGSSSAGHQQTGGQQAGYGQQGATPTYGQQSQPSPYGGQPGYGQQGYGHQPYGQPYRGQQSGQPQPYGHNQPNGGQGYGQQVYQPPNQPQQPGSQPYNEPYGQPYGGQQPGNPPPVSPDRTEAPTQAVSADQVRQATQGEDVHDQPTRATPTTPDPNAAQDGESHGQH</sequence>
<evidence type="ECO:0000256" key="1">
    <source>
        <dbReference type="SAM" id="MobiDB-lite"/>
    </source>
</evidence>
<evidence type="ECO:0000313" key="4">
    <source>
        <dbReference type="Proteomes" id="UP000320244"/>
    </source>
</evidence>
<reference evidence="3 4" key="2">
    <citation type="submission" date="2019-08" db="EMBL/GenBank/DDBJ databases">
        <title>Jejuicoccus antrihumi gen. nov., sp. nov., a new member of the family Dermacoccaceae isolated from a cave.</title>
        <authorList>
            <person name="Schumann P."/>
            <person name="Kim I.S."/>
        </authorList>
    </citation>
    <scope>NUCLEOTIDE SEQUENCE [LARGE SCALE GENOMIC DNA]</scope>
    <source>
        <strain evidence="3 4">C5-26</strain>
    </source>
</reference>
<keyword evidence="4" id="KW-1185">Reference proteome</keyword>
<gene>
    <name evidence="3" type="ORF">FGL98_14855</name>
</gene>
<keyword evidence="2" id="KW-0472">Membrane</keyword>
<feature type="compositionally biased region" description="Low complexity" evidence="1">
    <location>
        <begin position="219"/>
        <end position="235"/>
    </location>
</feature>
<dbReference type="OrthoDB" id="4868356at2"/>
<dbReference type="RefSeq" id="WP_146317806.1">
    <property type="nucleotide sequence ID" value="NZ_VCQV01000021.1"/>
</dbReference>
<feature type="transmembrane region" description="Helical" evidence="2">
    <location>
        <begin position="139"/>
        <end position="160"/>
    </location>
</feature>
<organism evidence="3 4">
    <name type="scientific">Leekyejoonella antrihumi</name>
    <dbReference type="NCBI Taxonomy" id="1660198"/>
    <lineage>
        <taxon>Bacteria</taxon>
        <taxon>Bacillati</taxon>
        <taxon>Actinomycetota</taxon>
        <taxon>Actinomycetes</taxon>
        <taxon>Micrococcales</taxon>
        <taxon>Dermacoccaceae</taxon>
        <taxon>Leekyejoonella</taxon>
    </lineage>
</organism>
<keyword evidence="2" id="KW-0812">Transmembrane</keyword>
<comment type="caution">
    <text evidence="3">The sequence shown here is derived from an EMBL/GenBank/DDBJ whole genome shotgun (WGS) entry which is preliminary data.</text>
</comment>
<evidence type="ECO:0000256" key="2">
    <source>
        <dbReference type="SAM" id="Phobius"/>
    </source>
</evidence>
<feature type="compositionally biased region" description="Low complexity" evidence="1">
    <location>
        <begin position="200"/>
        <end position="211"/>
    </location>
</feature>
<feature type="transmembrane region" description="Helical" evidence="2">
    <location>
        <begin position="12"/>
        <end position="32"/>
    </location>
</feature>
<feature type="compositionally biased region" description="Polar residues" evidence="1">
    <location>
        <begin position="321"/>
        <end position="336"/>
    </location>
</feature>
<dbReference type="EMBL" id="VCQV01000021">
    <property type="protein sequence ID" value="TWP35204.1"/>
    <property type="molecule type" value="Genomic_DNA"/>
</dbReference>
<feature type="region of interest" description="Disordered" evidence="1">
    <location>
        <begin position="200"/>
        <end position="366"/>
    </location>
</feature>
<dbReference type="Proteomes" id="UP000320244">
    <property type="component" value="Unassembled WGS sequence"/>
</dbReference>
<reference evidence="3 4" key="1">
    <citation type="submission" date="2019-05" db="EMBL/GenBank/DDBJ databases">
        <authorList>
            <person name="Lee S.D."/>
        </authorList>
    </citation>
    <scope>NUCLEOTIDE SEQUENCE [LARGE SCALE GENOMIC DNA]</scope>
    <source>
        <strain evidence="3 4">C5-26</strain>
    </source>
</reference>
<protein>
    <submittedName>
        <fullName evidence="3">Uncharacterized protein</fullName>
    </submittedName>
</protein>